<reference evidence="3 4" key="1">
    <citation type="submission" date="2025-04" db="UniProtKB">
        <authorList>
            <consortium name="RefSeq"/>
        </authorList>
    </citation>
    <scope>IDENTIFICATION</scope>
    <source>
        <tissue evidence="3 4">Whole organism</tissue>
    </source>
</reference>
<organism evidence="2 3">
    <name type="scientific">Frankliniella occidentalis</name>
    <name type="common">Western flower thrips</name>
    <name type="synonym">Euthrips occidentalis</name>
    <dbReference type="NCBI Taxonomy" id="133901"/>
    <lineage>
        <taxon>Eukaryota</taxon>
        <taxon>Metazoa</taxon>
        <taxon>Ecdysozoa</taxon>
        <taxon>Arthropoda</taxon>
        <taxon>Hexapoda</taxon>
        <taxon>Insecta</taxon>
        <taxon>Pterygota</taxon>
        <taxon>Neoptera</taxon>
        <taxon>Paraneoptera</taxon>
        <taxon>Thysanoptera</taxon>
        <taxon>Terebrantia</taxon>
        <taxon>Thripoidea</taxon>
        <taxon>Thripidae</taxon>
        <taxon>Frankliniella</taxon>
    </lineage>
</organism>
<dbReference type="GeneID" id="127749021"/>
<dbReference type="SMART" id="SM00256">
    <property type="entry name" value="FBOX"/>
    <property type="match status" value="1"/>
</dbReference>
<dbReference type="RefSeq" id="XP_052121395.1">
    <property type="nucleotide sequence ID" value="XM_052265435.1"/>
</dbReference>
<accession>A0A9C6TS63</accession>
<protein>
    <submittedName>
        <fullName evidence="3 4">Uncharacterized protein LOC127749021 isoform X2</fullName>
    </submittedName>
</protein>
<sequence>MDRLPDDVILEVLKRVRVEDLLTCRVVCRRLCVLAVHPDAWRGRSVHLGRDISACLSYYRQHADDEPRPTAVATLLPALLLAPCLGALHMVLPTPGFLWPPAAACAVRDVFLYVVNNAGVREAARVVQRQVELGRMRRLEVRMSSEDFRDLLLREADARVLFEAMALAAVSGLEHLTISSDVNNSKYVAQPKTFTLHAAASGALREFSCEGFPAMGPFFDLVVSSSAATLEKLTCEPHPGLDALVASKSLKALTIVGEGEVDVDGAVQLLRQACQLREVTLVHESRVVTGKLVVALASSGQAAAERLTVLLNNHYGNVRNVSVPLLAVLPRLPALRYLSVDWKPVELLKGMRLDHAPALRYFKIETQSKCAHSWVHSRELKRLMLANRALHVRVDNIITCDCNKCSYCARHQQLTLALSLEHHVYFYTHPDGQCPSPEYHGSEGVWVGLPL</sequence>
<dbReference type="InterPro" id="IPR036047">
    <property type="entry name" value="F-box-like_dom_sf"/>
</dbReference>
<dbReference type="Pfam" id="PF12937">
    <property type="entry name" value="F-box-like"/>
    <property type="match status" value="1"/>
</dbReference>
<evidence type="ECO:0000313" key="3">
    <source>
        <dbReference type="RefSeq" id="XP_052121395.1"/>
    </source>
</evidence>
<evidence type="ECO:0000259" key="1">
    <source>
        <dbReference type="PROSITE" id="PS50181"/>
    </source>
</evidence>
<dbReference type="SUPFAM" id="SSF81383">
    <property type="entry name" value="F-box domain"/>
    <property type="match status" value="1"/>
</dbReference>
<proteinExistence type="predicted"/>
<dbReference type="PROSITE" id="PS50181">
    <property type="entry name" value="FBOX"/>
    <property type="match status" value="1"/>
</dbReference>
<dbReference type="InterPro" id="IPR001810">
    <property type="entry name" value="F-box_dom"/>
</dbReference>
<evidence type="ECO:0000313" key="4">
    <source>
        <dbReference type="RefSeq" id="XP_052121396.1"/>
    </source>
</evidence>
<evidence type="ECO:0000313" key="2">
    <source>
        <dbReference type="Proteomes" id="UP000504606"/>
    </source>
</evidence>
<gene>
    <name evidence="3 4 5 6" type="primary">LOC127749021</name>
</gene>
<dbReference type="CDD" id="cd09917">
    <property type="entry name" value="F-box_SF"/>
    <property type="match status" value="1"/>
</dbReference>
<evidence type="ECO:0000313" key="5">
    <source>
        <dbReference type="RefSeq" id="XP_052121397.1"/>
    </source>
</evidence>
<dbReference type="Proteomes" id="UP000504606">
    <property type="component" value="Unplaced"/>
</dbReference>
<dbReference type="RefSeq" id="XP_052121398.1">
    <property type="nucleotide sequence ID" value="XM_052265438.1"/>
</dbReference>
<dbReference type="RefSeq" id="XP_052121397.1">
    <property type="nucleotide sequence ID" value="XM_052265437.1"/>
</dbReference>
<dbReference type="AlphaFoldDB" id="A0A9C6TS63"/>
<evidence type="ECO:0000313" key="6">
    <source>
        <dbReference type="RefSeq" id="XP_052121398.1"/>
    </source>
</evidence>
<dbReference type="Gene3D" id="1.20.1280.50">
    <property type="match status" value="1"/>
</dbReference>
<dbReference type="RefSeq" id="XP_052121396.1">
    <property type="nucleotide sequence ID" value="XM_052265436.1"/>
</dbReference>
<feature type="domain" description="F-box" evidence="1">
    <location>
        <begin position="1"/>
        <end position="44"/>
    </location>
</feature>
<name>A0A9C6TS63_FRAOC</name>
<keyword evidence="2" id="KW-1185">Reference proteome</keyword>